<reference evidence="2 3" key="1">
    <citation type="journal article" date="2020" name="Nature">
        <title>Six reference-quality genomes reveal evolution of bat adaptations.</title>
        <authorList>
            <person name="Jebb D."/>
            <person name="Huang Z."/>
            <person name="Pippel M."/>
            <person name="Hughes G.M."/>
            <person name="Lavrichenko K."/>
            <person name="Devanna P."/>
            <person name="Winkler S."/>
            <person name="Jermiin L.S."/>
            <person name="Skirmuntt E.C."/>
            <person name="Katzourakis A."/>
            <person name="Burkitt-Gray L."/>
            <person name="Ray D.A."/>
            <person name="Sullivan K.A.M."/>
            <person name="Roscito J.G."/>
            <person name="Kirilenko B.M."/>
            <person name="Davalos L.M."/>
            <person name="Corthals A.P."/>
            <person name="Power M.L."/>
            <person name="Jones G."/>
            <person name="Ransome R.D."/>
            <person name="Dechmann D.K.N."/>
            <person name="Locatelli A.G."/>
            <person name="Puechmaille S.J."/>
            <person name="Fedrigo O."/>
            <person name="Jarvis E.D."/>
            <person name="Hiller M."/>
            <person name="Vernes S.C."/>
            <person name="Myers E.W."/>
            <person name="Teeling E.C."/>
        </authorList>
    </citation>
    <scope>NUCLEOTIDE SEQUENCE [LARGE SCALE GENOMIC DNA]</scope>
    <source>
        <strain evidence="2">MRouAeg1</strain>
        <tissue evidence="2">Muscle</tissue>
    </source>
</reference>
<keyword evidence="3" id="KW-1185">Reference proteome</keyword>
<gene>
    <name evidence="2" type="ORF">HJG63_011881</name>
</gene>
<organism evidence="2 3">
    <name type="scientific">Rousettus aegyptiacus</name>
    <name type="common">Egyptian fruit bat</name>
    <name type="synonym">Pteropus aegyptiacus</name>
    <dbReference type="NCBI Taxonomy" id="9407"/>
    <lineage>
        <taxon>Eukaryota</taxon>
        <taxon>Metazoa</taxon>
        <taxon>Chordata</taxon>
        <taxon>Craniata</taxon>
        <taxon>Vertebrata</taxon>
        <taxon>Euteleostomi</taxon>
        <taxon>Mammalia</taxon>
        <taxon>Eutheria</taxon>
        <taxon>Laurasiatheria</taxon>
        <taxon>Chiroptera</taxon>
        <taxon>Yinpterochiroptera</taxon>
        <taxon>Pteropodoidea</taxon>
        <taxon>Pteropodidae</taxon>
        <taxon>Rousettinae</taxon>
        <taxon>Rousettus</taxon>
    </lineage>
</organism>
<comment type="caution">
    <text evidence="2">The sequence shown here is derived from an EMBL/GenBank/DDBJ whole genome shotgun (WGS) entry which is preliminary data.</text>
</comment>
<evidence type="ECO:0000313" key="2">
    <source>
        <dbReference type="EMBL" id="KAF6447420.1"/>
    </source>
</evidence>
<evidence type="ECO:0000313" key="3">
    <source>
        <dbReference type="Proteomes" id="UP000593571"/>
    </source>
</evidence>
<name>A0A7J8FIK5_ROUAE</name>
<accession>A0A7J8FIK5</accession>
<dbReference type="Proteomes" id="UP000593571">
    <property type="component" value="Unassembled WGS sequence"/>
</dbReference>
<dbReference type="EMBL" id="JACASE010000007">
    <property type="protein sequence ID" value="KAF6447420.1"/>
    <property type="molecule type" value="Genomic_DNA"/>
</dbReference>
<protein>
    <submittedName>
        <fullName evidence="2">Uncharacterized protein</fullName>
    </submittedName>
</protein>
<evidence type="ECO:0000256" key="1">
    <source>
        <dbReference type="SAM" id="MobiDB-lite"/>
    </source>
</evidence>
<dbReference type="AlphaFoldDB" id="A0A7J8FIK5"/>
<feature type="region of interest" description="Disordered" evidence="1">
    <location>
        <begin position="53"/>
        <end position="118"/>
    </location>
</feature>
<sequence>MAPWPRRRASTPSQVSRLSSGLQLGLRGLQLLVSTPLPQAALSRSHFQETRCAAGFRERLPPRWKPLDGRTRPGGGAPEPTPDREWEPASPVTFLRSGKHMLGGRRAPLGPDRHGSGLRPPLTSCVTLGKFLTSQPISALKKISSTLQSLCRIDE</sequence>
<feature type="compositionally biased region" description="Basic and acidic residues" evidence="1">
    <location>
        <begin position="56"/>
        <end position="71"/>
    </location>
</feature>
<proteinExistence type="predicted"/>